<protein>
    <submittedName>
        <fullName evidence="2">Uncharacterized protein</fullName>
    </submittedName>
</protein>
<dbReference type="Proteomes" id="UP000613580">
    <property type="component" value="Unassembled WGS sequence"/>
</dbReference>
<accession>A0A8H6S786</accession>
<keyword evidence="3" id="KW-1185">Reference proteome</keyword>
<feature type="region of interest" description="Disordered" evidence="1">
    <location>
        <begin position="78"/>
        <end position="106"/>
    </location>
</feature>
<feature type="region of interest" description="Disordered" evidence="1">
    <location>
        <begin position="365"/>
        <end position="405"/>
    </location>
</feature>
<feature type="compositionally biased region" description="Low complexity" evidence="1">
    <location>
        <begin position="24"/>
        <end position="53"/>
    </location>
</feature>
<feature type="region of interest" description="Disordered" evidence="1">
    <location>
        <begin position="1"/>
        <end position="53"/>
    </location>
</feature>
<feature type="compositionally biased region" description="Basic and acidic residues" evidence="1">
    <location>
        <begin position="379"/>
        <end position="390"/>
    </location>
</feature>
<feature type="compositionally biased region" description="Acidic residues" evidence="1">
    <location>
        <begin position="88"/>
        <end position="97"/>
    </location>
</feature>
<evidence type="ECO:0000313" key="3">
    <source>
        <dbReference type="Proteomes" id="UP000613580"/>
    </source>
</evidence>
<feature type="compositionally biased region" description="Acidic residues" evidence="1">
    <location>
        <begin position="368"/>
        <end position="378"/>
    </location>
</feature>
<evidence type="ECO:0000256" key="1">
    <source>
        <dbReference type="SAM" id="MobiDB-lite"/>
    </source>
</evidence>
<evidence type="ECO:0000313" key="2">
    <source>
        <dbReference type="EMBL" id="KAF7294118.1"/>
    </source>
</evidence>
<comment type="caution">
    <text evidence="2">The sequence shown here is derived from an EMBL/GenBank/DDBJ whole genome shotgun (WGS) entry which is preliminary data.</text>
</comment>
<name>A0A8H6S786_MYCCL</name>
<gene>
    <name evidence="2" type="ORF">HMN09_01140200</name>
</gene>
<sequence length="405" mass="45875">MPILSSKFKAPSLPSMPSLPKTPSLPSVPSIPSPHISLPSTPTLPSLPSVSSLSSMASESTDSIVKAIIEARAQMLRNLPRMPGGSADEAEEDEEEEEQKKEEDLPPLEPVYIVLRPLALAEAPKAYLRRLGRVVKAIEFENYVALQHWGVLIGERYYHLHIDDKTEQICVSMEPFVHEQHHDRHTIKFPIWRTRLTHEERVGVAVGIIKAMGSYKTESEVQIYDKEGQLVPPDSEERKNYHMKGRYLSSLAEYNLFRGKYNALANNCIHFTRHYIMGQLLGRRKEMRNFASNVQWLVFKWRDMGCRRGPIELAKFLSSILGIPSPFSVTPDHGAQMMVKLLSIYLNIEYNPVLDKKMLDDGKTADAALEEDHDDEAAKEEVAKLTKDPRALPIPEVVDESEEKD</sequence>
<proteinExistence type="predicted"/>
<dbReference type="EMBL" id="JACAZE010000019">
    <property type="protein sequence ID" value="KAF7294118.1"/>
    <property type="molecule type" value="Genomic_DNA"/>
</dbReference>
<dbReference type="AlphaFoldDB" id="A0A8H6S786"/>
<organism evidence="2 3">
    <name type="scientific">Mycena chlorophos</name>
    <name type="common">Agaric fungus</name>
    <name type="synonym">Agaricus chlorophos</name>
    <dbReference type="NCBI Taxonomy" id="658473"/>
    <lineage>
        <taxon>Eukaryota</taxon>
        <taxon>Fungi</taxon>
        <taxon>Dikarya</taxon>
        <taxon>Basidiomycota</taxon>
        <taxon>Agaricomycotina</taxon>
        <taxon>Agaricomycetes</taxon>
        <taxon>Agaricomycetidae</taxon>
        <taxon>Agaricales</taxon>
        <taxon>Marasmiineae</taxon>
        <taxon>Mycenaceae</taxon>
        <taxon>Mycena</taxon>
    </lineage>
</organism>
<dbReference type="OrthoDB" id="2960565at2759"/>
<reference evidence="2" key="1">
    <citation type="submission" date="2020-05" db="EMBL/GenBank/DDBJ databases">
        <title>Mycena genomes resolve the evolution of fungal bioluminescence.</title>
        <authorList>
            <person name="Tsai I.J."/>
        </authorList>
    </citation>
    <scope>NUCLEOTIDE SEQUENCE</scope>
    <source>
        <strain evidence="2">110903Hualien_Pintung</strain>
    </source>
</reference>